<dbReference type="PANTHER" id="PTHR33148">
    <property type="entry name" value="PLASTID MOVEMENT IMPAIRED PROTEIN-RELATED"/>
    <property type="match status" value="1"/>
</dbReference>
<organism evidence="1 2">
    <name type="scientific">Escallonia rubra</name>
    <dbReference type="NCBI Taxonomy" id="112253"/>
    <lineage>
        <taxon>Eukaryota</taxon>
        <taxon>Viridiplantae</taxon>
        <taxon>Streptophyta</taxon>
        <taxon>Embryophyta</taxon>
        <taxon>Tracheophyta</taxon>
        <taxon>Spermatophyta</taxon>
        <taxon>Magnoliopsida</taxon>
        <taxon>eudicotyledons</taxon>
        <taxon>Gunneridae</taxon>
        <taxon>Pentapetalae</taxon>
        <taxon>asterids</taxon>
        <taxon>campanulids</taxon>
        <taxon>Escalloniales</taxon>
        <taxon>Escalloniaceae</taxon>
        <taxon>Escallonia</taxon>
    </lineage>
</organism>
<name>A0AA88QA91_9ASTE</name>
<gene>
    <name evidence="1" type="ORF">RJ640_008858</name>
</gene>
<proteinExistence type="predicted"/>
<accession>A0AA88QA91</accession>
<dbReference type="Pfam" id="PF14009">
    <property type="entry name" value="PADRE"/>
    <property type="match status" value="1"/>
</dbReference>
<keyword evidence="2" id="KW-1185">Reference proteome</keyword>
<comment type="caution">
    <text evidence="1">The sequence shown here is derived from an EMBL/GenBank/DDBJ whole genome shotgun (WGS) entry which is preliminary data.</text>
</comment>
<evidence type="ECO:0000313" key="2">
    <source>
        <dbReference type="Proteomes" id="UP001187471"/>
    </source>
</evidence>
<reference evidence="1" key="1">
    <citation type="submission" date="2022-12" db="EMBL/GenBank/DDBJ databases">
        <title>Draft genome assemblies for two species of Escallonia (Escalloniales).</title>
        <authorList>
            <person name="Chanderbali A."/>
            <person name="Dervinis C."/>
            <person name="Anghel I."/>
            <person name="Soltis D."/>
            <person name="Soltis P."/>
            <person name="Zapata F."/>
        </authorList>
    </citation>
    <scope>NUCLEOTIDE SEQUENCE</scope>
    <source>
        <strain evidence="1">UCBG92.1500</strain>
        <tissue evidence="1">Leaf</tissue>
    </source>
</reference>
<dbReference type="EMBL" id="JAVXUO010003215">
    <property type="protein sequence ID" value="KAK2965508.1"/>
    <property type="molecule type" value="Genomic_DNA"/>
</dbReference>
<evidence type="ECO:0000313" key="1">
    <source>
        <dbReference type="EMBL" id="KAK2965508.1"/>
    </source>
</evidence>
<dbReference type="PANTHER" id="PTHR33148:SF41">
    <property type="entry name" value="DUF4228 DOMAIN PROTEIN"/>
    <property type="match status" value="1"/>
</dbReference>
<dbReference type="AlphaFoldDB" id="A0AA88QA91"/>
<dbReference type="InterPro" id="IPR025322">
    <property type="entry name" value="PADRE_dom"/>
</dbReference>
<protein>
    <submittedName>
        <fullName evidence="1">Uncharacterized protein</fullName>
    </submittedName>
</protein>
<dbReference type="Proteomes" id="UP001187471">
    <property type="component" value="Unassembled WGS sequence"/>
</dbReference>
<sequence>MGNCGFKGFREMDQMIRVVTSTGGVMELYAPITAERITSEFPGHALFSSPDHSSPPLLHNEGLRGGASYYLLPFNTGGASAQVSETTEAPYRVSSGNAKRAEAAEVFPRYNSSGVWKVRLVISPEQLSDILSHEGRTEALIESVRTVAKCGGGGSVTASSAAASSDQCSLSSVQQDSWSTRAEEGRHQKELHDHGFQQSIYHHHWRKIRDIMTMIIPYSLVENKCRVNGKIEVEAGGSNCRENNLT</sequence>